<evidence type="ECO:0000313" key="1">
    <source>
        <dbReference type="EMBL" id="TCN34972.1"/>
    </source>
</evidence>
<dbReference type="RefSeq" id="WP_133036712.1">
    <property type="nucleotide sequence ID" value="NZ_BAABEI010000012.1"/>
</dbReference>
<dbReference type="AlphaFoldDB" id="A0A4R2C6C4"/>
<evidence type="ECO:0000313" key="2">
    <source>
        <dbReference type="Proteomes" id="UP000295351"/>
    </source>
</evidence>
<name>A0A4R2C6C4_SHIGR</name>
<keyword evidence="2" id="KW-1185">Reference proteome</keyword>
<organism evidence="1 2">
    <name type="scientific">Shinella granuli</name>
    <dbReference type="NCBI Taxonomy" id="323621"/>
    <lineage>
        <taxon>Bacteria</taxon>
        <taxon>Pseudomonadati</taxon>
        <taxon>Pseudomonadota</taxon>
        <taxon>Alphaproteobacteria</taxon>
        <taxon>Hyphomicrobiales</taxon>
        <taxon>Rhizobiaceae</taxon>
        <taxon>Shinella</taxon>
    </lineage>
</organism>
<protein>
    <submittedName>
        <fullName evidence="1">Uncharacterized protein</fullName>
    </submittedName>
</protein>
<gene>
    <name evidence="1" type="ORF">EV665_13153</name>
</gene>
<accession>A0A4R2C6C4</accession>
<dbReference type="EMBL" id="SLVX01000031">
    <property type="protein sequence ID" value="TCN34972.1"/>
    <property type="molecule type" value="Genomic_DNA"/>
</dbReference>
<comment type="caution">
    <text evidence="1">The sequence shown here is derived from an EMBL/GenBank/DDBJ whole genome shotgun (WGS) entry which is preliminary data.</text>
</comment>
<reference evidence="1 2" key="1">
    <citation type="submission" date="2019-03" db="EMBL/GenBank/DDBJ databases">
        <title>Genomic Encyclopedia of Type Strains, Phase IV (KMG-IV): sequencing the most valuable type-strain genomes for metagenomic binning, comparative biology and taxonomic classification.</title>
        <authorList>
            <person name="Goeker M."/>
        </authorList>
    </citation>
    <scope>NUCLEOTIDE SEQUENCE [LARGE SCALE GENOMIC DNA]</scope>
    <source>
        <strain evidence="1 2">DSM 18401</strain>
    </source>
</reference>
<sequence>MQTEADRIAMAIQRIRDGAMLRPAGQRAGYVAANILRQQEQARRFVEMRNPPASWSLPQSEALIHGLVALEAEFRNAGRVAA</sequence>
<dbReference type="Proteomes" id="UP000295351">
    <property type="component" value="Unassembled WGS sequence"/>
</dbReference>
<proteinExistence type="predicted"/>